<evidence type="ECO:0000313" key="2">
    <source>
        <dbReference type="Proteomes" id="UP000616151"/>
    </source>
</evidence>
<comment type="caution">
    <text evidence="1">The sequence shown here is derived from an EMBL/GenBank/DDBJ whole genome shotgun (WGS) entry which is preliminary data.</text>
</comment>
<proteinExistence type="predicted"/>
<sequence length="154" mass="17343">MDRKRSFRREFLSTLIETSRHLRHFVDQRAQAMGLTGAQLRVLARLSRREGATQAELAADMEVRPISLSSLIDKLTRQGLVERRGDARDRRINRIHLTAAGRALALKIDGFREAIAGEVLAKVDDATLRQAHDVLGLLRQRLRVPQDSGKEAAE</sequence>
<protein>
    <submittedName>
        <fullName evidence="1">MarR family transcriptional regulator</fullName>
    </submittedName>
</protein>
<dbReference type="EMBL" id="JAENHL010000007">
    <property type="protein sequence ID" value="MBK1867440.1"/>
    <property type="molecule type" value="Genomic_DNA"/>
</dbReference>
<organism evidence="1 2">
    <name type="scientific">Taklimakanibacter albus</name>
    <dbReference type="NCBI Taxonomy" id="2800327"/>
    <lineage>
        <taxon>Bacteria</taxon>
        <taxon>Pseudomonadati</taxon>
        <taxon>Pseudomonadota</taxon>
        <taxon>Alphaproteobacteria</taxon>
        <taxon>Hyphomicrobiales</taxon>
        <taxon>Aestuariivirgaceae</taxon>
        <taxon>Taklimakanibacter</taxon>
    </lineage>
</organism>
<name>A0ACC5R456_9HYPH</name>
<dbReference type="Proteomes" id="UP000616151">
    <property type="component" value="Unassembled WGS sequence"/>
</dbReference>
<keyword evidence="2" id="KW-1185">Reference proteome</keyword>
<reference evidence="1" key="1">
    <citation type="submission" date="2021-01" db="EMBL/GenBank/DDBJ databases">
        <authorList>
            <person name="Sun Q."/>
        </authorList>
    </citation>
    <scope>NUCLEOTIDE SEQUENCE</scope>
    <source>
        <strain evidence="1">YIM B02566</strain>
    </source>
</reference>
<evidence type="ECO:0000313" key="1">
    <source>
        <dbReference type="EMBL" id="MBK1867440.1"/>
    </source>
</evidence>
<accession>A0ACC5R456</accession>
<gene>
    <name evidence="1" type="ORF">JHL16_13875</name>
</gene>